<proteinExistence type="predicted"/>
<keyword evidence="3" id="KW-1185">Reference proteome</keyword>
<reference evidence="2 3" key="1">
    <citation type="submission" date="2018-03" db="EMBL/GenBank/DDBJ databases">
        <title>Genomic Encyclopedia of Archaeal and Bacterial Type Strains, Phase II (KMG-II): from individual species to whole genera.</title>
        <authorList>
            <person name="Goeker M."/>
        </authorList>
    </citation>
    <scope>NUCLEOTIDE SEQUENCE [LARGE SCALE GENOMIC DNA]</scope>
    <source>
        <strain evidence="2 3">DSM 28354</strain>
    </source>
</reference>
<organism evidence="2 3">
    <name type="scientific">Spirosoma oryzae</name>
    <dbReference type="NCBI Taxonomy" id="1469603"/>
    <lineage>
        <taxon>Bacteria</taxon>
        <taxon>Pseudomonadati</taxon>
        <taxon>Bacteroidota</taxon>
        <taxon>Cytophagia</taxon>
        <taxon>Cytophagales</taxon>
        <taxon>Cytophagaceae</taxon>
        <taxon>Spirosoma</taxon>
    </lineage>
</organism>
<gene>
    <name evidence="2" type="ORF">CLV58_10412</name>
</gene>
<evidence type="ECO:0000313" key="2">
    <source>
        <dbReference type="EMBL" id="PRY42883.1"/>
    </source>
</evidence>
<feature type="signal peptide" evidence="1">
    <location>
        <begin position="1"/>
        <end position="23"/>
    </location>
</feature>
<sequence length="193" mass="20822">MRINYFLSIIALFTLTLTGCSKSDDNVNPSTTTASADLLARTWVFNDISIQTDAKKYQLPSTLPTGQGLLGDDNVVTFKKDGTYSYLDNKATVTGKWTLTDKTLVMVDADQSTSTWTVNTLSATDLKLGSITVNLQKGTNLNDSKVYSKEEASVGGAGLLLLATLDKSYGGTIDFSKEPEPKTVQFLVNGKAK</sequence>
<evidence type="ECO:0000313" key="3">
    <source>
        <dbReference type="Proteomes" id="UP000238375"/>
    </source>
</evidence>
<protein>
    <recommendedName>
        <fullName evidence="4">Lipocalin-like protein</fullName>
    </recommendedName>
</protein>
<name>A0A2T0TB40_9BACT</name>
<dbReference type="Proteomes" id="UP000238375">
    <property type="component" value="Unassembled WGS sequence"/>
</dbReference>
<accession>A0A2T0TB40</accession>
<dbReference type="PROSITE" id="PS51257">
    <property type="entry name" value="PROKAR_LIPOPROTEIN"/>
    <property type="match status" value="1"/>
</dbReference>
<evidence type="ECO:0008006" key="4">
    <source>
        <dbReference type="Google" id="ProtNLM"/>
    </source>
</evidence>
<comment type="caution">
    <text evidence="2">The sequence shown here is derived from an EMBL/GenBank/DDBJ whole genome shotgun (WGS) entry which is preliminary data.</text>
</comment>
<evidence type="ECO:0000256" key="1">
    <source>
        <dbReference type="SAM" id="SignalP"/>
    </source>
</evidence>
<dbReference type="AlphaFoldDB" id="A0A2T0TB40"/>
<feature type="chain" id="PRO_5015516697" description="Lipocalin-like protein" evidence="1">
    <location>
        <begin position="24"/>
        <end position="193"/>
    </location>
</feature>
<dbReference type="RefSeq" id="WP_106136760.1">
    <property type="nucleotide sequence ID" value="NZ_PVTE01000004.1"/>
</dbReference>
<dbReference type="EMBL" id="PVTE01000004">
    <property type="protein sequence ID" value="PRY42883.1"/>
    <property type="molecule type" value="Genomic_DNA"/>
</dbReference>
<keyword evidence="1" id="KW-0732">Signal</keyword>
<dbReference type="OrthoDB" id="955334at2"/>